<keyword evidence="1" id="KW-0732">Signal</keyword>
<evidence type="ECO:0000313" key="3">
    <source>
        <dbReference type="Proteomes" id="UP001318682"/>
    </source>
</evidence>
<name>A0ABZ2BXC0_9RHOB</name>
<organism evidence="2 3">
    <name type="scientific">Roseobacter fucihabitans</name>
    <dbReference type="NCBI Taxonomy" id="1537242"/>
    <lineage>
        <taxon>Bacteria</taxon>
        <taxon>Pseudomonadati</taxon>
        <taxon>Pseudomonadota</taxon>
        <taxon>Alphaproteobacteria</taxon>
        <taxon>Rhodobacterales</taxon>
        <taxon>Roseobacteraceae</taxon>
        <taxon>Roseobacter</taxon>
    </lineage>
</organism>
<reference evidence="3" key="1">
    <citation type="submission" date="2024-01" db="EMBL/GenBank/DDBJ databases">
        <title>Roseobacter fucihabitans sp. nov., isolated from the brown alga Fucus spiralis.</title>
        <authorList>
            <person name="Hahnke S."/>
            <person name="Berger M."/>
            <person name="Schlingloff A."/>
            <person name="Athale I."/>
            <person name="Neumann-Schaal M."/>
            <person name="Adenaya A."/>
            <person name="Poehlein A."/>
            <person name="Daniel R."/>
            <person name="Pertersen J."/>
            <person name="Brinkhoff T."/>
        </authorList>
    </citation>
    <scope>NUCLEOTIDE SEQUENCE [LARGE SCALE GENOMIC DNA]</scope>
    <source>
        <strain evidence="3">B14</strain>
    </source>
</reference>
<protein>
    <submittedName>
        <fullName evidence="2">Uncharacterized protein</fullName>
    </submittedName>
</protein>
<sequence>MRYRQRAKLARSAGRVLMFLTAMLMSAALWSDPALQPRLSQALKAAPAAVANAAQQRATGQSARAHPGANLVAAAAFDIENAQLFASTPSFSATDIDR</sequence>
<evidence type="ECO:0000313" key="2">
    <source>
        <dbReference type="EMBL" id="WVX50115.1"/>
    </source>
</evidence>
<dbReference type="EMBL" id="CP143423">
    <property type="protein sequence ID" value="WVX50115.1"/>
    <property type="molecule type" value="Genomic_DNA"/>
</dbReference>
<keyword evidence="3" id="KW-1185">Reference proteome</keyword>
<evidence type="ECO:0000256" key="1">
    <source>
        <dbReference type="SAM" id="SignalP"/>
    </source>
</evidence>
<dbReference type="Proteomes" id="UP001318682">
    <property type="component" value="Chromosome"/>
</dbReference>
<proteinExistence type="predicted"/>
<feature type="chain" id="PRO_5046763672" evidence="1">
    <location>
        <begin position="28"/>
        <end position="98"/>
    </location>
</feature>
<feature type="signal peptide" evidence="1">
    <location>
        <begin position="1"/>
        <end position="27"/>
    </location>
</feature>
<accession>A0ABZ2BXC0</accession>
<gene>
    <name evidence="2" type="ORF">ROLI_032110</name>
</gene>